<keyword evidence="1" id="KW-0808">Transferase</keyword>
<dbReference type="AlphaFoldDB" id="A0A147B9D7"/>
<protein>
    <submittedName>
        <fullName evidence="1">Mannose 1 phosphate guanyltransferase beta</fullName>
    </submittedName>
</protein>
<feature type="non-terminal residue" evidence="1">
    <location>
        <position position="1"/>
    </location>
</feature>
<proteinExistence type="predicted"/>
<reference evidence="1" key="1">
    <citation type="submission" date="2016-03" db="EMBL/GenBank/DDBJ databases">
        <title>Gut transcriptome analysis on engorged females of Ornithodoros mimon (Acari: Argasidae) and phylogenetic inferences of soft ticks.</title>
        <authorList>
            <person name="Landulfo G.A."/>
            <person name="Giovanni D."/>
            <person name="Carvalho E."/>
            <person name="Junqueira-de-Azevedo I."/>
            <person name="Patane J."/>
            <person name="Mendoca R."/>
            <person name="Barros-Battesti D."/>
        </authorList>
    </citation>
    <scope>NUCLEOTIDE SEQUENCE</scope>
    <source>
        <strain evidence="1">Females</strain>
        <tissue evidence="1">Gut</tissue>
    </source>
</reference>
<evidence type="ECO:0000313" key="1">
    <source>
        <dbReference type="EMBL" id="JAR87363.1"/>
    </source>
</evidence>
<dbReference type="GO" id="GO:0016740">
    <property type="term" value="F:transferase activity"/>
    <property type="evidence" value="ECO:0007669"/>
    <property type="project" value="UniProtKB-KW"/>
</dbReference>
<accession>A0A147B9D7</accession>
<sequence length="143" mass="15692">ATEQIIKCLSSSKVDVFSPSSVRPRRFPCACAFPARSPLVVPLVWGHCPTVQRQPMIQDSSHEWDFTVAPLSSVHLFMQAPSSMTTLGPIVTFGPIRQFLPILALGSTRTFPTMPASEASSSCGDRARSDCRYKHIPVRKSFG</sequence>
<name>A0A147B9D7_9ACAR</name>
<organism evidence="1">
    <name type="scientific">Alectorobius mimon</name>
    <dbReference type="NCBI Taxonomy" id="360319"/>
    <lineage>
        <taxon>Eukaryota</taxon>
        <taxon>Metazoa</taxon>
        <taxon>Ecdysozoa</taxon>
        <taxon>Arthropoda</taxon>
        <taxon>Chelicerata</taxon>
        <taxon>Arachnida</taxon>
        <taxon>Acari</taxon>
        <taxon>Parasitiformes</taxon>
        <taxon>Ixodida</taxon>
        <taxon>Ixodoidea</taxon>
        <taxon>Argasidae</taxon>
        <taxon>Ornithodorinae</taxon>
        <taxon>Alectorobius</taxon>
    </lineage>
</organism>
<dbReference type="EMBL" id="GEIB01000553">
    <property type="protein sequence ID" value="JAR87363.1"/>
    <property type="molecule type" value="Transcribed_RNA"/>
</dbReference>